<accession>I3C999</accession>
<evidence type="ECO:0008006" key="3">
    <source>
        <dbReference type="Google" id="ProtNLM"/>
    </source>
</evidence>
<dbReference type="eggNOG" id="ENOG5032UAD">
    <property type="taxonomic scope" value="Bacteria"/>
</dbReference>
<evidence type="ECO:0000313" key="1">
    <source>
        <dbReference type="EMBL" id="EIJ40192.1"/>
    </source>
</evidence>
<dbReference type="STRING" id="926559.JoomaDRAFT_3246"/>
<dbReference type="OrthoDB" id="1524444at2"/>
<dbReference type="PROSITE" id="PS51257">
    <property type="entry name" value="PROKAR_LIPOPROTEIN"/>
    <property type="match status" value="1"/>
</dbReference>
<organism evidence="1 2">
    <name type="scientific">Galbibacter orientalis DSM 19592</name>
    <dbReference type="NCBI Taxonomy" id="926559"/>
    <lineage>
        <taxon>Bacteria</taxon>
        <taxon>Pseudomonadati</taxon>
        <taxon>Bacteroidota</taxon>
        <taxon>Flavobacteriia</taxon>
        <taxon>Flavobacteriales</taxon>
        <taxon>Flavobacteriaceae</taxon>
        <taxon>Galbibacter</taxon>
    </lineage>
</organism>
<reference evidence="1 2" key="1">
    <citation type="submission" date="2012-02" db="EMBL/GenBank/DDBJ databases">
        <title>Improved High-Quality Draft genome of Joostella marina DSM 19592.</title>
        <authorList>
            <consortium name="US DOE Joint Genome Institute (JGI-PGF)"/>
            <person name="Lucas S."/>
            <person name="Copeland A."/>
            <person name="Lapidus A."/>
            <person name="Bruce D."/>
            <person name="Goodwin L."/>
            <person name="Pitluck S."/>
            <person name="Peters L."/>
            <person name="Chertkov O."/>
            <person name="Ovchinnikova G."/>
            <person name="Kyrpides N."/>
            <person name="Mavromatis K."/>
            <person name="Detter J.C."/>
            <person name="Han C."/>
            <person name="Land M."/>
            <person name="Hauser L."/>
            <person name="Markowitz V."/>
            <person name="Cheng J.-F."/>
            <person name="Hugenholtz P."/>
            <person name="Woyke T."/>
            <person name="Wu D."/>
            <person name="Tindall B."/>
            <person name="Brambilla E."/>
            <person name="Klenk H.-P."/>
            <person name="Eisen J.A."/>
        </authorList>
    </citation>
    <scope>NUCLEOTIDE SEQUENCE [LARGE SCALE GENOMIC DNA]</scope>
    <source>
        <strain evidence="1 2">DSM 19592</strain>
    </source>
</reference>
<name>I3C999_9FLAO</name>
<keyword evidence="2" id="KW-1185">Reference proteome</keyword>
<gene>
    <name evidence="1" type="ORF">JoomaDRAFT_3246</name>
</gene>
<dbReference type="AlphaFoldDB" id="I3C999"/>
<dbReference type="EMBL" id="JH651379">
    <property type="protein sequence ID" value="EIJ40192.1"/>
    <property type="molecule type" value="Genomic_DNA"/>
</dbReference>
<dbReference type="Proteomes" id="UP000004690">
    <property type="component" value="Unassembled WGS sequence"/>
</dbReference>
<proteinExistence type="predicted"/>
<sequence length="167" mass="18699">MKKIITLLFVATLVFTSCEGPEGPPGPPGYDGAVAEFFETTVNFNSANEFSQLIPIPDNIEISDFDVLQVYLLWGQDNNGNDIWRALPQTRQLDQGDLIYNFDYTIADVNLFLEAADFDLNTLLPGDTQNQVFRIAIIPSYQAKNMDLSNMDQVMKAANIKSIQKLN</sequence>
<protein>
    <recommendedName>
        <fullName evidence="3">Dihydrolipoamide dehydrogenase</fullName>
    </recommendedName>
</protein>
<dbReference type="HOGENOM" id="CLU_123838_0_0_10"/>
<dbReference type="RefSeq" id="WP_008614284.1">
    <property type="nucleotide sequence ID" value="NZ_JH651379.1"/>
</dbReference>
<evidence type="ECO:0000313" key="2">
    <source>
        <dbReference type="Proteomes" id="UP000004690"/>
    </source>
</evidence>